<dbReference type="InterPro" id="IPR013022">
    <property type="entry name" value="Xyl_isomerase-like_TIM-brl"/>
</dbReference>
<dbReference type="InterPro" id="IPR050312">
    <property type="entry name" value="IolE/XylAMocC-like"/>
</dbReference>
<evidence type="ECO:0000313" key="4">
    <source>
        <dbReference type="Proteomes" id="UP000256486"/>
    </source>
</evidence>
<dbReference type="Gene3D" id="3.20.20.150">
    <property type="entry name" value="Divalent-metal-dependent TIM barrel enzymes"/>
    <property type="match status" value="1"/>
</dbReference>
<dbReference type="GO" id="GO:0016853">
    <property type="term" value="F:isomerase activity"/>
    <property type="evidence" value="ECO:0007669"/>
    <property type="project" value="UniProtKB-KW"/>
</dbReference>
<evidence type="ECO:0000313" key="3">
    <source>
        <dbReference type="EMBL" id="RFA08133.1"/>
    </source>
</evidence>
<feature type="domain" description="Xylose isomerase-like TIM barrel" evidence="2">
    <location>
        <begin position="26"/>
        <end position="246"/>
    </location>
</feature>
<gene>
    <name evidence="3" type="ORF">B7R54_02055</name>
</gene>
<dbReference type="Proteomes" id="UP000256486">
    <property type="component" value="Unassembled WGS sequence"/>
</dbReference>
<proteinExistence type="predicted"/>
<evidence type="ECO:0000256" key="1">
    <source>
        <dbReference type="ARBA" id="ARBA00023277"/>
    </source>
</evidence>
<keyword evidence="4" id="KW-1185">Reference proteome</keyword>
<dbReference type="Pfam" id="PF01261">
    <property type="entry name" value="AP_endonuc_2"/>
    <property type="match status" value="1"/>
</dbReference>
<sequence length="281" mass="30194">MTVQPDAWTLSGFGDEIDPDPAVQVAVLKALGARYIEVRSAWGVNVIDLDDEQLAELARRFAAEEMGVSAVASPIGKVNISVPAEAEVARLARVIRVAQKLGTPNIRVFSFFRDAGVEASSIRDDVMHRMRLMADLAEDEGVVLLHENEKDIYGDTPERVLDIVESVGSSSLRLAWDNANFVQVGVRPFTDGYAALRPYLDYLQVKDARAATGEVVPAGEGDGQLLETLTALRDDGYSGFASLEPHLAVAHELGGFSGPVAFGEAARAFADLLREIGVGTV</sequence>
<keyword evidence="1" id="KW-0119">Carbohydrate metabolism</keyword>
<comment type="caution">
    <text evidence="3">The sequence shown here is derived from an EMBL/GenBank/DDBJ whole genome shotgun (WGS) entry which is preliminary data.</text>
</comment>
<dbReference type="PANTHER" id="PTHR12110:SF53">
    <property type="entry name" value="BLR5974 PROTEIN"/>
    <property type="match status" value="1"/>
</dbReference>
<accession>A0A3E0VF06</accession>
<evidence type="ECO:0000259" key="2">
    <source>
        <dbReference type="Pfam" id="PF01261"/>
    </source>
</evidence>
<dbReference type="EMBL" id="NBWZ01000001">
    <property type="protein sequence ID" value="RFA08133.1"/>
    <property type="molecule type" value="Genomic_DNA"/>
</dbReference>
<keyword evidence="3" id="KW-0413">Isomerase</keyword>
<protein>
    <submittedName>
        <fullName evidence="3">Xylose isomerase</fullName>
    </submittedName>
</protein>
<reference evidence="3 4" key="1">
    <citation type="submission" date="2017-04" db="EMBL/GenBank/DDBJ databases">
        <title>Comparative genome analysis of Subtercola boreus.</title>
        <authorList>
            <person name="Cho Y.-J."/>
            <person name="Cho A."/>
            <person name="Kim O.-S."/>
            <person name="Lee J.-I."/>
        </authorList>
    </citation>
    <scope>NUCLEOTIDE SEQUENCE [LARGE SCALE GENOMIC DNA]</scope>
    <source>
        <strain evidence="3 4">K300</strain>
    </source>
</reference>
<dbReference type="RefSeq" id="WP_116413549.1">
    <property type="nucleotide sequence ID" value="NZ_NBWZ01000001.1"/>
</dbReference>
<dbReference type="SUPFAM" id="SSF51658">
    <property type="entry name" value="Xylose isomerase-like"/>
    <property type="match status" value="1"/>
</dbReference>
<dbReference type="InterPro" id="IPR036237">
    <property type="entry name" value="Xyl_isomerase-like_sf"/>
</dbReference>
<dbReference type="OrthoDB" id="9815124at2"/>
<dbReference type="PANTHER" id="PTHR12110">
    <property type="entry name" value="HYDROXYPYRUVATE ISOMERASE"/>
    <property type="match status" value="1"/>
</dbReference>
<dbReference type="AlphaFoldDB" id="A0A3E0VF06"/>
<name>A0A3E0VF06_9MICO</name>
<organism evidence="3 4">
    <name type="scientific">Subtercola boreus</name>
    <dbReference type="NCBI Taxonomy" id="120213"/>
    <lineage>
        <taxon>Bacteria</taxon>
        <taxon>Bacillati</taxon>
        <taxon>Actinomycetota</taxon>
        <taxon>Actinomycetes</taxon>
        <taxon>Micrococcales</taxon>
        <taxon>Microbacteriaceae</taxon>
        <taxon>Subtercola</taxon>
    </lineage>
</organism>